<evidence type="ECO:0000256" key="1">
    <source>
        <dbReference type="SAM" id="MobiDB-lite"/>
    </source>
</evidence>
<feature type="region of interest" description="Disordered" evidence="1">
    <location>
        <begin position="71"/>
        <end position="92"/>
    </location>
</feature>
<feature type="region of interest" description="Disordered" evidence="1">
    <location>
        <begin position="238"/>
        <end position="257"/>
    </location>
</feature>
<reference evidence="2 3" key="1">
    <citation type="submission" date="2016-07" db="EMBL/GenBank/DDBJ databases">
        <title>Draft genome of Streptomyces diastatochromogenes.</title>
        <authorList>
            <person name="Podduturi R."/>
            <person name="Lukassen M.B."/>
            <person name="Clausen N."/>
            <person name="Nielsen J.L."/>
            <person name="Jorgensen N.O."/>
        </authorList>
    </citation>
    <scope>NUCLEOTIDE SEQUENCE [LARGE SCALE GENOMIC DNA]</scope>
    <source>
        <strain evidence="2 3">DSM 40608</strain>
    </source>
</reference>
<gene>
    <name evidence="2" type="ORF">BEK98_00195</name>
</gene>
<keyword evidence="3" id="KW-1185">Reference proteome</keyword>
<dbReference type="EMBL" id="MCGQ01000001">
    <property type="protein sequence ID" value="OXZ00530.1"/>
    <property type="molecule type" value="Genomic_DNA"/>
</dbReference>
<dbReference type="AlphaFoldDB" id="A0A233SY07"/>
<accession>A0A233SY07</accession>
<comment type="caution">
    <text evidence="2">The sequence shown here is derived from an EMBL/GenBank/DDBJ whole genome shotgun (WGS) entry which is preliminary data.</text>
</comment>
<name>A0A233SY07_STRDA</name>
<proteinExistence type="predicted"/>
<dbReference type="OrthoDB" id="4192786at2"/>
<organism evidence="2 3">
    <name type="scientific">Streptomyces diastatochromogenes</name>
    <dbReference type="NCBI Taxonomy" id="42236"/>
    <lineage>
        <taxon>Bacteria</taxon>
        <taxon>Bacillati</taxon>
        <taxon>Actinomycetota</taxon>
        <taxon>Actinomycetes</taxon>
        <taxon>Kitasatosporales</taxon>
        <taxon>Streptomycetaceae</taxon>
        <taxon>Streptomyces</taxon>
    </lineage>
</organism>
<evidence type="ECO:0000313" key="2">
    <source>
        <dbReference type="EMBL" id="OXZ00530.1"/>
    </source>
</evidence>
<evidence type="ECO:0000313" key="3">
    <source>
        <dbReference type="Proteomes" id="UP000215483"/>
    </source>
</evidence>
<protein>
    <submittedName>
        <fullName evidence="2">Uncharacterized protein</fullName>
    </submittedName>
</protein>
<dbReference type="Proteomes" id="UP000215483">
    <property type="component" value="Unassembled WGS sequence"/>
</dbReference>
<feature type="compositionally biased region" description="Polar residues" evidence="1">
    <location>
        <begin position="245"/>
        <end position="257"/>
    </location>
</feature>
<dbReference type="RefSeq" id="WP_094214254.1">
    <property type="nucleotide sequence ID" value="NZ_MCGQ01000001.1"/>
</dbReference>
<sequence length="257" mass="27537">MTHPNPPHPQTTLAFDLPFLRARARESQLTDDELTTLTGIPTTDWDPHLTPQTLNSAALLALAHALHTPPESLLRQPDTPHQPPHRSPQHAPHAAILHAALIETGRIHPDDLASALEWDPTRLKRAAATLKTHLHQANSPQRLIHTDTAIHLAAQPGLLTARQLNSLYRTGHTAAALSPGEATTAAHLLHCTAHALPLDLPAEQIPRLTNRRLLAPTGPPAPHPDLLFALGLTASPMTHVPAEQPDTTVSSTAPSGG</sequence>